<feature type="transmembrane region" description="Helical" evidence="1">
    <location>
        <begin position="40"/>
        <end position="57"/>
    </location>
</feature>
<keyword evidence="3" id="KW-1185">Reference proteome</keyword>
<protein>
    <submittedName>
        <fullName evidence="2">Uncharacterized protein</fullName>
    </submittedName>
</protein>
<keyword evidence="1" id="KW-1133">Transmembrane helix</keyword>
<evidence type="ECO:0000256" key="1">
    <source>
        <dbReference type="SAM" id="Phobius"/>
    </source>
</evidence>
<gene>
    <name evidence="2" type="ORF">FB474_3670</name>
</gene>
<keyword evidence="1" id="KW-0812">Transmembrane</keyword>
<name>A0A542Z993_9MICO</name>
<proteinExistence type="predicted"/>
<accession>A0A542Z993</accession>
<dbReference type="Proteomes" id="UP000319514">
    <property type="component" value="Unassembled WGS sequence"/>
</dbReference>
<dbReference type="PROSITE" id="PS51257">
    <property type="entry name" value="PROKAR_LIPOPROTEIN"/>
    <property type="match status" value="1"/>
</dbReference>
<dbReference type="EMBL" id="VFOQ01000002">
    <property type="protein sequence ID" value="TQL56904.1"/>
    <property type="molecule type" value="Genomic_DNA"/>
</dbReference>
<feature type="transmembrane region" description="Helical" evidence="1">
    <location>
        <begin position="16"/>
        <end position="34"/>
    </location>
</feature>
<evidence type="ECO:0000313" key="2">
    <source>
        <dbReference type="EMBL" id="TQL56904.1"/>
    </source>
</evidence>
<evidence type="ECO:0000313" key="3">
    <source>
        <dbReference type="Proteomes" id="UP000319514"/>
    </source>
</evidence>
<dbReference type="AlphaFoldDB" id="A0A542Z993"/>
<organism evidence="2 3">
    <name type="scientific">Oryzihumus leptocrescens</name>
    <dbReference type="NCBI Taxonomy" id="297536"/>
    <lineage>
        <taxon>Bacteria</taxon>
        <taxon>Bacillati</taxon>
        <taxon>Actinomycetota</taxon>
        <taxon>Actinomycetes</taxon>
        <taxon>Micrococcales</taxon>
        <taxon>Intrasporangiaceae</taxon>
        <taxon>Oryzihumus</taxon>
    </lineage>
</organism>
<sequence>MVRCATLVAVGRSARLVLFVAAVVACVVSVALGLTTHNLFALLMAAGMLSVAISQFAELRLMK</sequence>
<keyword evidence="1" id="KW-0472">Membrane</keyword>
<comment type="caution">
    <text evidence="2">The sequence shown here is derived from an EMBL/GenBank/DDBJ whole genome shotgun (WGS) entry which is preliminary data.</text>
</comment>
<reference evidence="2 3" key="1">
    <citation type="submission" date="2019-06" db="EMBL/GenBank/DDBJ databases">
        <title>Sequencing the genomes of 1000 actinobacteria strains.</title>
        <authorList>
            <person name="Klenk H.-P."/>
        </authorList>
    </citation>
    <scope>NUCLEOTIDE SEQUENCE [LARGE SCALE GENOMIC DNA]</scope>
    <source>
        <strain evidence="2 3">DSM 18082</strain>
    </source>
</reference>